<protein>
    <submittedName>
        <fullName evidence="6">TetR/AcrR family transcriptional regulator</fullName>
    </submittedName>
</protein>
<evidence type="ECO:0000256" key="3">
    <source>
        <dbReference type="ARBA" id="ARBA00023163"/>
    </source>
</evidence>
<reference evidence="6 7" key="1">
    <citation type="submission" date="2019-07" db="EMBL/GenBank/DDBJ databases">
        <title>Tomitella cavernea sp. nov., an actinomycete isolated from soil.</title>
        <authorList>
            <person name="Cheng J."/>
        </authorList>
    </citation>
    <scope>NUCLEOTIDE SEQUENCE [LARGE SCALE GENOMIC DNA]</scope>
    <source>
        <strain evidence="6 7">HY188</strain>
    </source>
</reference>
<dbReference type="InterPro" id="IPR041479">
    <property type="entry name" value="TetR_CgmR_C"/>
</dbReference>
<dbReference type="PANTHER" id="PTHR30055:SF234">
    <property type="entry name" value="HTH-TYPE TRANSCRIPTIONAL REGULATOR BETI"/>
    <property type="match status" value="1"/>
</dbReference>
<sequence length="177" mass="18841">MTTQQSTPDRILDALERVLLHQGPGAATLEAVAADAGVSKGGLLYHFPTKEAMLAAMVRRLGARSDAELDAAVAGGTTVAEFYLQALDDDSFSDKPLYQSAIAALRGLDGRHEDVQTAMTEVLRGWDAGLQKEFDDPVDAEIVRLAGDGILLAALLDLPAPDPRLHAQVVARLLGRE</sequence>
<dbReference type="InterPro" id="IPR050109">
    <property type="entry name" value="HTH-type_TetR-like_transc_reg"/>
</dbReference>
<dbReference type="Gene3D" id="1.10.357.10">
    <property type="entry name" value="Tetracycline Repressor, domain 2"/>
    <property type="match status" value="1"/>
</dbReference>
<reference evidence="6 7" key="2">
    <citation type="submission" date="2019-07" db="EMBL/GenBank/DDBJ databases">
        <authorList>
            <person name="Huang Y."/>
        </authorList>
    </citation>
    <scope>NUCLEOTIDE SEQUENCE [LARGE SCALE GENOMIC DNA]</scope>
    <source>
        <strain evidence="6 7">HY188</strain>
    </source>
</reference>
<evidence type="ECO:0000256" key="1">
    <source>
        <dbReference type="ARBA" id="ARBA00023015"/>
    </source>
</evidence>
<dbReference type="InterPro" id="IPR009057">
    <property type="entry name" value="Homeodomain-like_sf"/>
</dbReference>
<evidence type="ECO:0000313" key="7">
    <source>
        <dbReference type="Proteomes" id="UP000317344"/>
    </source>
</evidence>
<dbReference type="Proteomes" id="UP000317344">
    <property type="component" value="Chromosome"/>
</dbReference>
<evidence type="ECO:0000256" key="4">
    <source>
        <dbReference type="PROSITE-ProRule" id="PRU00335"/>
    </source>
</evidence>
<feature type="DNA-binding region" description="H-T-H motif" evidence="4">
    <location>
        <begin position="28"/>
        <end position="47"/>
    </location>
</feature>
<dbReference type="GO" id="GO:0000976">
    <property type="term" value="F:transcription cis-regulatory region binding"/>
    <property type="evidence" value="ECO:0007669"/>
    <property type="project" value="TreeGrafter"/>
</dbReference>
<dbReference type="Pfam" id="PF00440">
    <property type="entry name" value="TetR_N"/>
    <property type="match status" value="1"/>
</dbReference>
<keyword evidence="1" id="KW-0805">Transcription regulation</keyword>
<evidence type="ECO:0000313" key="6">
    <source>
        <dbReference type="EMBL" id="QDQ97855.1"/>
    </source>
</evidence>
<proteinExistence type="predicted"/>
<dbReference type="GO" id="GO:0003700">
    <property type="term" value="F:DNA-binding transcription factor activity"/>
    <property type="evidence" value="ECO:0007669"/>
    <property type="project" value="TreeGrafter"/>
</dbReference>
<keyword evidence="7" id="KW-1185">Reference proteome</keyword>
<feature type="domain" description="HTH tetR-type" evidence="5">
    <location>
        <begin position="5"/>
        <end position="65"/>
    </location>
</feature>
<dbReference type="PROSITE" id="PS50977">
    <property type="entry name" value="HTH_TETR_2"/>
    <property type="match status" value="1"/>
</dbReference>
<dbReference type="SUPFAM" id="SSF46689">
    <property type="entry name" value="Homeodomain-like"/>
    <property type="match status" value="1"/>
</dbReference>
<dbReference type="InterPro" id="IPR001647">
    <property type="entry name" value="HTH_TetR"/>
</dbReference>
<accession>A0A516X457</accession>
<evidence type="ECO:0000256" key="2">
    <source>
        <dbReference type="ARBA" id="ARBA00023125"/>
    </source>
</evidence>
<keyword evidence="2 4" id="KW-0238">DNA-binding</keyword>
<dbReference type="RefSeq" id="WP_143908959.1">
    <property type="nucleotide sequence ID" value="NZ_CP041765.1"/>
</dbReference>
<dbReference type="Pfam" id="PF17937">
    <property type="entry name" value="TetR_C_28"/>
    <property type="match status" value="1"/>
</dbReference>
<dbReference type="KEGG" id="toy:FO059_11685"/>
<gene>
    <name evidence="6" type="ORF">FO059_11685</name>
</gene>
<name>A0A516X457_9ACTN</name>
<dbReference type="OrthoDB" id="9806334at2"/>
<evidence type="ECO:0000259" key="5">
    <source>
        <dbReference type="PROSITE" id="PS50977"/>
    </source>
</evidence>
<organism evidence="6 7">
    <name type="scientific">Tomitella fengzijianii</name>
    <dbReference type="NCBI Taxonomy" id="2597660"/>
    <lineage>
        <taxon>Bacteria</taxon>
        <taxon>Bacillati</taxon>
        <taxon>Actinomycetota</taxon>
        <taxon>Actinomycetes</taxon>
        <taxon>Mycobacteriales</taxon>
        <taxon>Tomitella</taxon>
    </lineage>
</organism>
<keyword evidence="3" id="KW-0804">Transcription</keyword>
<dbReference type="PRINTS" id="PR00455">
    <property type="entry name" value="HTHTETR"/>
</dbReference>
<dbReference type="EMBL" id="CP041765">
    <property type="protein sequence ID" value="QDQ97855.1"/>
    <property type="molecule type" value="Genomic_DNA"/>
</dbReference>
<dbReference type="AlphaFoldDB" id="A0A516X457"/>
<dbReference type="PANTHER" id="PTHR30055">
    <property type="entry name" value="HTH-TYPE TRANSCRIPTIONAL REGULATOR RUTR"/>
    <property type="match status" value="1"/>
</dbReference>